<dbReference type="EMBL" id="CM007379">
    <property type="protein sequence ID" value="OIV92336.1"/>
    <property type="molecule type" value="Genomic_DNA"/>
</dbReference>
<dbReference type="NCBIfam" id="TIGR01640">
    <property type="entry name" value="F_box_assoc_1"/>
    <property type="match status" value="1"/>
</dbReference>
<dbReference type="AlphaFoldDB" id="A0A1J7GQG5"/>
<dbReference type="STRING" id="3871.A0A1J7GQG5"/>
<dbReference type="PANTHER" id="PTHR31672:SF13">
    <property type="entry name" value="F-BOX PROTEIN CPR30-LIKE"/>
    <property type="match status" value="1"/>
</dbReference>
<organism evidence="2 3">
    <name type="scientific">Lupinus angustifolius</name>
    <name type="common">Narrow-leaved blue lupine</name>
    <dbReference type="NCBI Taxonomy" id="3871"/>
    <lineage>
        <taxon>Eukaryota</taxon>
        <taxon>Viridiplantae</taxon>
        <taxon>Streptophyta</taxon>
        <taxon>Embryophyta</taxon>
        <taxon>Tracheophyta</taxon>
        <taxon>Spermatophyta</taxon>
        <taxon>Magnoliopsida</taxon>
        <taxon>eudicotyledons</taxon>
        <taxon>Gunneridae</taxon>
        <taxon>Pentapetalae</taxon>
        <taxon>rosids</taxon>
        <taxon>fabids</taxon>
        <taxon>Fabales</taxon>
        <taxon>Fabaceae</taxon>
        <taxon>Papilionoideae</taxon>
        <taxon>50 kb inversion clade</taxon>
        <taxon>genistoids sensu lato</taxon>
        <taxon>core genistoids</taxon>
        <taxon>Genisteae</taxon>
        <taxon>Lupinus</taxon>
    </lineage>
</organism>
<dbReference type="InterPro" id="IPR001810">
    <property type="entry name" value="F-box_dom"/>
</dbReference>
<dbReference type="Pfam" id="PF00646">
    <property type="entry name" value="F-box"/>
    <property type="match status" value="1"/>
</dbReference>
<protein>
    <recommendedName>
        <fullName evidence="1">F-box domain-containing protein</fullName>
    </recommendedName>
</protein>
<dbReference type="InterPro" id="IPR017451">
    <property type="entry name" value="F-box-assoc_interact_dom"/>
</dbReference>
<dbReference type="SUPFAM" id="SSF81383">
    <property type="entry name" value="F-box domain"/>
    <property type="match status" value="1"/>
</dbReference>
<dbReference type="CDD" id="cd22157">
    <property type="entry name" value="F-box_AtFBW1-like"/>
    <property type="match status" value="1"/>
</dbReference>
<accession>A0A1J7GQG5</accession>
<dbReference type="PROSITE" id="PS50181">
    <property type="entry name" value="FBOX"/>
    <property type="match status" value="1"/>
</dbReference>
<feature type="domain" description="F-box" evidence="1">
    <location>
        <begin position="3"/>
        <end position="51"/>
    </location>
</feature>
<dbReference type="InterPro" id="IPR050796">
    <property type="entry name" value="SCF_F-box_component"/>
</dbReference>
<gene>
    <name evidence="2" type="ORF">TanjilG_10546</name>
</gene>
<dbReference type="Gene3D" id="1.20.1280.50">
    <property type="match status" value="1"/>
</dbReference>
<dbReference type="Gramene" id="OIV92336">
    <property type="protein sequence ID" value="OIV92336"/>
    <property type="gene ID" value="TanjilG_10546"/>
</dbReference>
<evidence type="ECO:0000313" key="2">
    <source>
        <dbReference type="EMBL" id="OIV92336.1"/>
    </source>
</evidence>
<proteinExistence type="predicted"/>
<name>A0A1J7GQG5_LUPAN</name>
<dbReference type="Proteomes" id="UP000188354">
    <property type="component" value="Chromosome LG19"/>
</dbReference>
<evidence type="ECO:0000259" key="1">
    <source>
        <dbReference type="PROSITE" id="PS50181"/>
    </source>
</evidence>
<evidence type="ECO:0000313" key="3">
    <source>
        <dbReference type="Proteomes" id="UP000188354"/>
    </source>
</evidence>
<dbReference type="InterPro" id="IPR013187">
    <property type="entry name" value="F-box-assoc_dom_typ3"/>
</dbReference>
<dbReference type="PANTHER" id="PTHR31672">
    <property type="entry name" value="BNACNNG10540D PROTEIN"/>
    <property type="match status" value="1"/>
</dbReference>
<dbReference type="SMART" id="SM00256">
    <property type="entry name" value="FBOX"/>
    <property type="match status" value="1"/>
</dbReference>
<dbReference type="OMA" id="HWLAFRH"/>
<reference evidence="2 3" key="1">
    <citation type="journal article" date="2017" name="Plant Biotechnol. J.">
        <title>A comprehensive draft genome sequence for lupin (Lupinus angustifolius), an emerging health food: insights into plant-microbe interactions and legume evolution.</title>
        <authorList>
            <person name="Hane J.K."/>
            <person name="Ming Y."/>
            <person name="Kamphuis L.G."/>
            <person name="Nelson M.N."/>
            <person name="Garg G."/>
            <person name="Atkins C.A."/>
            <person name="Bayer P.E."/>
            <person name="Bravo A."/>
            <person name="Bringans S."/>
            <person name="Cannon S."/>
            <person name="Edwards D."/>
            <person name="Foley R."/>
            <person name="Gao L.L."/>
            <person name="Harrison M.J."/>
            <person name="Huang W."/>
            <person name="Hurgobin B."/>
            <person name="Li S."/>
            <person name="Liu C.W."/>
            <person name="McGrath A."/>
            <person name="Morahan G."/>
            <person name="Murray J."/>
            <person name="Weller J."/>
            <person name="Jian J."/>
            <person name="Singh K.B."/>
        </authorList>
    </citation>
    <scope>NUCLEOTIDE SEQUENCE [LARGE SCALE GENOMIC DNA]</scope>
    <source>
        <strain evidence="3">cv. Tanjil</strain>
        <tissue evidence="2">Whole plant</tissue>
    </source>
</reference>
<dbReference type="InterPro" id="IPR036047">
    <property type="entry name" value="F-box-like_dom_sf"/>
</dbReference>
<dbReference type="Pfam" id="PF08268">
    <property type="entry name" value="FBA_3"/>
    <property type="match status" value="1"/>
</dbReference>
<sequence>MNMENMVHLPENLIVSILTLLPVKSLLRFKSVSKSWFSLISDPHFATWHFENDAALAHRFLYLPPPFSYDSQARCVELDSSLNTHSDHAVKNTSFLRPTYSNIKGSCRGFLLFLHHDSYFYLWNPSTSVYTKLSFLIDSTNVYAFKPNSFYGFGYDASRDEYLVVVLTSCDPEDDLTTYHYVEDFETHCGFFSLKTNEWNNIEDTHLPPYINVFGGVGMVLNDSIHWLALRSDVPKNIVLAFNLMKRSFFEVPLPAEDCNIIPGCCDLCVLGGFLSLCVSGYNVIDIWVMKEYKVVSSWSKSIVVYVDELPIKCHYFYPIWSTKNGDIVGINGGKCLVKCNAKGKVIEHYMYCDDLRGCEAAFYKESLFSY</sequence>
<keyword evidence="3" id="KW-1185">Reference proteome</keyword>